<dbReference type="SMART" id="SM00507">
    <property type="entry name" value="HNHc"/>
    <property type="match status" value="1"/>
</dbReference>
<dbReference type="InterPro" id="IPR002711">
    <property type="entry name" value="HNH"/>
</dbReference>
<dbReference type="Proteomes" id="UP001501265">
    <property type="component" value="Unassembled WGS sequence"/>
</dbReference>
<evidence type="ECO:0000256" key="1">
    <source>
        <dbReference type="SAM" id="MobiDB-lite"/>
    </source>
</evidence>
<proteinExistence type="predicted"/>
<keyword evidence="3" id="KW-0378">Hydrolase</keyword>
<dbReference type="EMBL" id="BAABIG010000089">
    <property type="protein sequence ID" value="GAA4824446.1"/>
    <property type="molecule type" value="Genomic_DNA"/>
</dbReference>
<keyword evidence="4" id="KW-1185">Reference proteome</keyword>
<accession>A0ABP9D251</accession>
<feature type="domain" description="HNH nuclease" evidence="2">
    <location>
        <begin position="20"/>
        <end position="67"/>
    </location>
</feature>
<comment type="caution">
    <text evidence="3">The sequence shown here is derived from an EMBL/GenBank/DDBJ whole genome shotgun (WGS) entry which is preliminary data.</text>
</comment>
<dbReference type="InterPro" id="IPR003615">
    <property type="entry name" value="HNH_nuc"/>
</dbReference>
<reference evidence="4" key="1">
    <citation type="journal article" date="2019" name="Int. J. Syst. Evol. Microbiol.">
        <title>The Global Catalogue of Microorganisms (GCM) 10K type strain sequencing project: providing services to taxonomists for standard genome sequencing and annotation.</title>
        <authorList>
            <consortium name="The Broad Institute Genomics Platform"/>
            <consortium name="The Broad Institute Genome Sequencing Center for Infectious Disease"/>
            <person name="Wu L."/>
            <person name="Ma J."/>
        </authorList>
    </citation>
    <scope>NUCLEOTIDE SEQUENCE [LARGE SCALE GENOMIC DNA]</scope>
    <source>
        <strain evidence="4">JCM 18081</strain>
    </source>
</reference>
<protein>
    <submittedName>
        <fullName evidence="3">HNH endonuclease signature motif containing protein</fullName>
    </submittedName>
</protein>
<keyword evidence="3" id="KW-0255">Endonuclease</keyword>
<dbReference type="Pfam" id="PF01844">
    <property type="entry name" value="HNH"/>
    <property type="match status" value="1"/>
</dbReference>
<name>A0ABP9D251_9ACTN</name>
<evidence type="ECO:0000313" key="3">
    <source>
        <dbReference type="EMBL" id="GAA4824446.1"/>
    </source>
</evidence>
<dbReference type="Gene3D" id="1.10.30.50">
    <property type="match status" value="1"/>
</dbReference>
<sequence>MPGGWEGSNRKSRLPRGWARIRAEILARDVTCVLCGIRPSTHCDHIVAKADKNGPSDLQGVCGPCHDQKSSREGNAAQHANPKPGRARPPEAHPGLR</sequence>
<evidence type="ECO:0000259" key="2">
    <source>
        <dbReference type="SMART" id="SM00507"/>
    </source>
</evidence>
<dbReference type="GO" id="GO:0004519">
    <property type="term" value="F:endonuclease activity"/>
    <property type="evidence" value="ECO:0007669"/>
    <property type="project" value="UniProtKB-KW"/>
</dbReference>
<feature type="region of interest" description="Disordered" evidence="1">
    <location>
        <begin position="54"/>
        <end position="97"/>
    </location>
</feature>
<evidence type="ECO:0000313" key="4">
    <source>
        <dbReference type="Proteomes" id="UP001501265"/>
    </source>
</evidence>
<keyword evidence="3" id="KW-0540">Nuclease</keyword>
<gene>
    <name evidence="3" type="ORF">GCM10023220_67810</name>
</gene>
<organism evidence="3 4">
    <name type="scientific">Streptomyces ziwulingensis</name>
    <dbReference type="NCBI Taxonomy" id="1045501"/>
    <lineage>
        <taxon>Bacteria</taxon>
        <taxon>Bacillati</taxon>
        <taxon>Actinomycetota</taxon>
        <taxon>Actinomycetes</taxon>
        <taxon>Kitasatosporales</taxon>
        <taxon>Streptomycetaceae</taxon>
        <taxon>Streptomyces</taxon>
    </lineage>
</organism>